<comment type="similarity">
    <text evidence="4 5">Belongs to the small heat shock protein (HSP20) family.</text>
</comment>
<evidence type="ECO:0000256" key="3">
    <source>
        <dbReference type="ARBA" id="ARBA00022821"/>
    </source>
</evidence>
<dbReference type="PANTHER" id="PTHR43670">
    <property type="entry name" value="HEAT SHOCK PROTEIN 26"/>
    <property type="match status" value="1"/>
</dbReference>
<evidence type="ECO:0000256" key="4">
    <source>
        <dbReference type="PROSITE-ProRule" id="PRU00285"/>
    </source>
</evidence>
<dbReference type="GO" id="GO:0005886">
    <property type="term" value="C:plasma membrane"/>
    <property type="evidence" value="ECO:0007669"/>
    <property type="project" value="UniProtKB-SubCell"/>
</dbReference>
<evidence type="ECO:0000256" key="2">
    <source>
        <dbReference type="ARBA" id="ARBA00022475"/>
    </source>
</evidence>
<dbReference type="Proteomes" id="UP001642360">
    <property type="component" value="Unassembled WGS sequence"/>
</dbReference>
<gene>
    <name evidence="8" type="ORF">ILEXP_LOCUS1942</name>
</gene>
<keyword evidence="6" id="KW-1133">Transmembrane helix</keyword>
<keyword evidence="6" id="KW-0472">Membrane</keyword>
<dbReference type="PANTHER" id="PTHR43670:SF114">
    <property type="entry name" value="OS05G0592000 PROTEIN"/>
    <property type="match status" value="1"/>
</dbReference>
<dbReference type="InterPro" id="IPR002068">
    <property type="entry name" value="A-crystallin/Hsp20_dom"/>
</dbReference>
<sequence>MATSSYEEFDPLCTWRHDGGHKTLVIHLPHFHKEQLKIHICNFGAMKISGERPLSATKRYRFSKEVKIPEDINAHDIHAKFVKGLLYIEMPKKHKESPLRKRFDRTPNLEQSVIELKKFTVTVVVAVAAVSTLGAFVVCLYGCF</sequence>
<comment type="caution">
    <text evidence="8">The sequence shown here is derived from an EMBL/GenBank/DDBJ whole genome shotgun (WGS) entry which is preliminary data.</text>
</comment>
<keyword evidence="2" id="KW-1003">Cell membrane</keyword>
<feature type="domain" description="SHSP" evidence="7">
    <location>
        <begin position="3"/>
        <end position="112"/>
    </location>
</feature>
<evidence type="ECO:0000313" key="8">
    <source>
        <dbReference type="EMBL" id="CAK9135019.1"/>
    </source>
</evidence>
<evidence type="ECO:0000256" key="5">
    <source>
        <dbReference type="RuleBase" id="RU003616"/>
    </source>
</evidence>
<comment type="subcellular location">
    <subcellularLocation>
        <location evidence="1">Cell membrane</location>
        <topology evidence="1">Single-pass membrane protein</topology>
    </subcellularLocation>
</comment>
<evidence type="ECO:0000256" key="1">
    <source>
        <dbReference type="ARBA" id="ARBA00004162"/>
    </source>
</evidence>
<dbReference type="AlphaFoldDB" id="A0ABC8QQN5"/>
<keyword evidence="6" id="KW-0812">Transmembrane</keyword>
<dbReference type="EMBL" id="CAUOFW020000686">
    <property type="protein sequence ID" value="CAK9135019.1"/>
    <property type="molecule type" value="Genomic_DNA"/>
</dbReference>
<dbReference type="Gene3D" id="2.60.40.790">
    <property type="match status" value="1"/>
</dbReference>
<dbReference type="Pfam" id="PF00011">
    <property type="entry name" value="HSP20"/>
    <property type="match status" value="1"/>
</dbReference>
<organism evidence="8 9">
    <name type="scientific">Ilex paraguariensis</name>
    <name type="common">yerba mate</name>
    <dbReference type="NCBI Taxonomy" id="185542"/>
    <lineage>
        <taxon>Eukaryota</taxon>
        <taxon>Viridiplantae</taxon>
        <taxon>Streptophyta</taxon>
        <taxon>Embryophyta</taxon>
        <taxon>Tracheophyta</taxon>
        <taxon>Spermatophyta</taxon>
        <taxon>Magnoliopsida</taxon>
        <taxon>eudicotyledons</taxon>
        <taxon>Gunneridae</taxon>
        <taxon>Pentapetalae</taxon>
        <taxon>asterids</taxon>
        <taxon>campanulids</taxon>
        <taxon>Aquifoliales</taxon>
        <taxon>Aquifoliaceae</taxon>
        <taxon>Ilex</taxon>
    </lineage>
</organism>
<proteinExistence type="inferred from homology"/>
<evidence type="ECO:0000313" key="9">
    <source>
        <dbReference type="Proteomes" id="UP001642360"/>
    </source>
</evidence>
<dbReference type="CDD" id="cd06464">
    <property type="entry name" value="ACD_sHsps-like"/>
    <property type="match status" value="1"/>
</dbReference>
<dbReference type="GO" id="GO:0006952">
    <property type="term" value="P:defense response"/>
    <property type="evidence" value="ECO:0007669"/>
    <property type="project" value="UniProtKB-KW"/>
</dbReference>
<name>A0ABC8QQN5_9AQUA</name>
<evidence type="ECO:0000256" key="6">
    <source>
        <dbReference type="SAM" id="Phobius"/>
    </source>
</evidence>
<feature type="transmembrane region" description="Helical" evidence="6">
    <location>
        <begin position="119"/>
        <end position="143"/>
    </location>
</feature>
<dbReference type="InterPro" id="IPR008978">
    <property type="entry name" value="HSP20-like_chaperone"/>
</dbReference>
<keyword evidence="9" id="KW-1185">Reference proteome</keyword>
<keyword evidence="3" id="KW-0611">Plant defense</keyword>
<accession>A0ABC8QQN5</accession>
<dbReference type="SUPFAM" id="SSF49764">
    <property type="entry name" value="HSP20-like chaperones"/>
    <property type="match status" value="1"/>
</dbReference>
<protein>
    <recommendedName>
        <fullName evidence="7">SHSP domain-containing protein</fullName>
    </recommendedName>
</protein>
<dbReference type="PROSITE" id="PS01031">
    <property type="entry name" value="SHSP"/>
    <property type="match status" value="1"/>
</dbReference>
<reference evidence="8 9" key="1">
    <citation type="submission" date="2024-02" db="EMBL/GenBank/DDBJ databases">
        <authorList>
            <person name="Vignale AGUSTIN F."/>
            <person name="Sosa J E."/>
            <person name="Modenutti C."/>
        </authorList>
    </citation>
    <scope>NUCLEOTIDE SEQUENCE [LARGE SCALE GENOMIC DNA]</scope>
</reference>
<evidence type="ECO:0000259" key="7">
    <source>
        <dbReference type="PROSITE" id="PS01031"/>
    </source>
</evidence>